<accession>A0A7J7IJJ3</accession>
<dbReference type="Gene3D" id="1.20.120.1770">
    <property type="match status" value="1"/>
</dbReference>
<proteinExistence type="inferred from homology"/>
<sequence length="424" mass="47348">MTTESSGLPALMKAHGSFGYVSGALFMLCGVFVARYTRFWRYWFIAHVALELFGFFLTVIAFILTEIWHQGFLTMQDLHAWNGFAFLCLYYVQLWIGWLRPEASSRFRRGWRWVHFGVGVLLVGDFVIQAYSGIHRLFRMFNVPNGRYFVVWTVALGLIAVSISFLEPTKWLYTRVFLGPWRDSIRRYMYRRRVLLVTIGGLGVLSILFLVFLSTIQSTNPWSNGDGMSNMPMSMHSTFFWYDPAGFNLWFSNFMVIGIGRLIAAGLVVGILAFTASFVLHALVHGRQQEGQPRTKHCVQLGLALTRAMTHSLLVALHYLLMLAVMTYSVPLLLFILCGHGLGALVSISGRAKEPEETLAAATFREGPESPKAVEDSSDLRVLLNADCCTGSGCCGSNCTCKPGACFCGIEVQDKSDGCCSGPH</sequence>
<evidence type="ECO:0000256" key="4">
    <source>
        <dbReference type="ARBA" id="ARBA00022989"/>
    </source>
</evidence>
<dbReference type="EMBL" id="VWRR01000007">
    <property type="protein sequence ID" value="KAF6003272.1"/>
    <property type="molecule type" value="Genomic_DNA"/>
</dbReference>
<comment type="caution">
    <text evidence="8">The sequence shown here is derived from an EMBL/GenBank/DDBJ whole genome shotgun (WGS) entry which is preliminary data.</text>
</comment>
<dbReference type="GO" id="GO:0005375">
    <property type="term" value="F:copper ion transmembrane transporter activity"/>
    <property type="evidence" value="ECO:0007669"/>
    <property type="project" value="UniProtKB-UniRule"/>
</dbReference>
<keyword evidence="6" id="KW-0406">Ion transport</keyword>
<evidence type="ECO:0000256" key="2">
    <source>
        <dbReference type="ARBA" id="ARBA00022692"/>
    </source>
</evidence>
<keyword evidence="5 6" id="KW-0472">Membrane</keyword>
<dbReference type="CDD" id="cd08760">
    <property type="entry name" value="Cyt_b561_FRRS1_like"/>
    <property type="match status" value="1"/>
</dbReference>
<organism evidence="8 9">
    <name type="scientific">Cyanidiococcus yangmingshanensis</name>
    <dbReference type="NCBI Taxonomy" id="2690220"/>
    <lineage>
        <taxon>Eukaryota</taxon>
        <taxon>Rhodophyta</taxon>
        <taxon>Bangiophyceae</taxon>
        <taxon>Cyanidiales</taxon>
        <taxon>Cyanidiaceae</taxon>
        <taxon>Cyanidiococcus</taxon>
    </lineage>
</organism>
<dbReference type="PROSITE" id="PS50939">
    <property type="entry name" value="CYTOCHROME_B561"/>
    <property type="match status" value="1"/>
</dbReference>
<feature type="transmembrane region" description="Helical" evidence="6">
    <location>
        <begin position="80"/>
        <end position="99"/>
    </location>
</feature>
<dbReference type="OrthoDB" id="19261at2759"/>
<keyword evidence="9" id="KW-1185">Reference proteome</keyword>
<dbReference type="Pfam" id="PF04145">
    <property type="entry name" value="Ctr"/>
    <property type="match status" value="1"/>
</dbReference>
<feature type="transmembrane region" description="Helical" evidence="6">
    <location>
        <begin position="18"/>
        <end position="36"/>
    </location>
</feature>
<keyword evidence="6" id="KW-0187">Copper transport</keyword>
<protein>
    <recommendedName>
        <fullName evidence="6">Copper transport protein</fullName>
    </recommendedName>
</protein>
<evidence type="ECO:0000313" key="9">
    <source>
        <dbReference type="Proteomes" id="UP000530660"/>
    </source>
</evidence>
<feature type="domain" description="Cytochrome b561" evidence="7">
    <location>
        <begin position="1"/>
        <end position="175"/>
    </location>
</feature>
<feature type="transmembrane region" description="Helical" evidence="6">
    <location>
        <begin position="48"/>
        <end position="68"/>
    </location>
</feature>
<comment type="caution">
    <text evidence="6">Lacks conserved residue(s) required for the propagation of feature annotation.</text>
</comment>
<gene>
    <name evidence="8" type="ORF">F1559_002490</name>
</gene>
<feature type="transmembrane region" description="Helical" evidence="6">
    <location>
        <begin position="194"/>
        <end position="216"/>
    </location>
</feature>
<dbReference type="InterPro" id="IPR006593">
    <property type="entry name" value="Cyt_b561/ferric_Rdtase_TM"/>
</dbReference>
<evidence type="ECO:0000256" key="5">
    <source>
        <dbReference type="ARBA" id="ARBA00023136"/>
    </source>
</evidence>
<dbReference type="AlphaFoldDB" id="A0A7J7IJJ3"/>
<feature type="transmembrane region" description="Helical" evidence="6">
    <location>
        <begin position="151"/>
        <end position="173"/>
    </location>
</feature>
<evidence type="ECO:0000313" key="8">
    <source>
        <dbReference type="EMBL" id="KAF6003272.1"/>
    </source>
</evidence>
<comment type="similarity">
    <text evidence="6">Belongs to the copper transporter (Ctr) (TC 1.A.56) family. SLC31A subfamily.</text>
</comment>
<evidence type="ECO:0000259" key="7">
    <source>
        <dbReference type="PROSITE" id="PS50939"/>
    </source>
</evidence>
<evidence type="ECO:0000256" key="3">
    <source>
        <dbReference type="ARBA" id="ARBA00022982"/>
    </source>
</evidence>
<name>A0A7J7IJJ3_9RHOD</name>
<feature type="transmembrane region" description="Helical" evidence="6">
    <location>
        <begin position="111"/>
        <end position="131"/>
    </location>
</feature>
<evidence type="ECO:0000256" key="1">
    <source>
        <dbReference type="ARBA" id="ARBA00022448"/>
    </source>
</evidence>
<dbReference type="PANTHER" id="PTHR12483">
    <property type="entry name" value="SOLUTE CARRIER FAMILY 31 COPPER TRANSPORTERS"/>
    <property type="match status" value="1"/>
</dbReference>
<keyword evidence="1 6" id="KW-0813">Transport</keyword>
<keyword evidence="2 6" id="KW-0812">Transmembrane</keyword>
<feature type="transmembrane region" description="Helical" evidence="6">
    <location>
        <begin position="254"/>
        <end position="280"/>
    </location>
</feature>
<dbReference type="SMART" id="SM00665">
    <property type="entry name" value="B561"/>
    <property type="match status" value="1"/>
</dbReference>
<comment type="subcellular location">
    <subcellularLocation>
        <location evidence="6">Membrane</location>
        <topology evidence="6">Multi-pass membrane protein</topology>
    </subcellularLocation>
</comment>
<dbReference type="GO" id="GO:0016020">
    <property type="term" value="C:membrane"/>
    <property type="evidence" value="ECO:0007669"/>
    <property type="project" value="UniProtKB-SubCell"/>
</dbReference>
<keyword evidence="3" id="KW-0249">Electron transport</keyword>
<dbReference type="Proteomes" id="UP000530660">
    <property type="component" value="Unassembled WGS sequence"/>
</dbReference>
<reference evidence="8 9" key="1">
    <citation type="journal article" date="2020" name="J. Phycol.">
        <title>Comparative genome analysis reveals Cyanidiococcus gen. nov., a new extremophilic red algal genus sister to Cyanidioschyzon (Cyanidioschyzonaceae, Rhodophyta).</title>
        <authorList>
            <person name="Liu S.-L."/>
            <person name="Chiang Y.-R."/>
            <person name="Yoon H.S."/>
            <person name="Fu H.-Y."/>
        </authorList>
    </citation>
    <scope>NUCLEOTIDE SEQUENCE [LARGE SCALE GENOMIC DNA]</scope>
    <source>
        <strain evidence="8 9">THAL066</strain>
    </source>
</reference>
<dbReference type="InterPro" id="IPR007274">
    <property type="entry name" value="Cop_transporter"/>
</dbReference>
<keyword evidence="4 6" id="KW-1133">Transmembrane helix</keyword>
<keyword evidence="6" id="KW-0186">Copper</keyword>
<evidence type="ECO:0000256" key="6">
    <source>
        <dbReference type="RuleBase" id="RU367022"/>
    </source>
</evidence>